<dbReference type="Proteomes" id="UP000295122">
    <property type="component" value="Unassembled WGS sequence"/>
</dbReference>
<dbReference type="AlphaFoldDB" id="A0A4R7BT69"/>
<evidence type="ECO:0000313" key="3">
    <source>
        <dbReference type="Proteomes" id="UP000295122"/>
    </source>
</evidence>
<comment type="caution">
    <text evidence="2">The sequence shown here is derived from an EMBL/GenBank/DDBJ whole genome shotgun (WGS) entry which is preliminary data.</text>
</comment>
<accession>A0A4R7BT69</accession>
<evidence type="ECO:0000259" key="1">
    <source>
        <dbReference type="Pfam" id="PF12975"/>
    </source>
</evidence>
<evidence type="ECO:0000313" key="2">
    <source>
        <dbReference type="EMBL" id="TDR87206.1"/>
    </source>
</evidence>
<dbReference type="EMBL" id="SNZR01000016">
    <property type="protein sequence ID" value="TDR87206.1"/>
    <property type="molecule type" value="Genomic_DNA"/>
</dbReference>
<dbReference type="InterPro" id="IPR024331">
    <property type="entry name" value="DUF3859"/>
</dbReference>
<dbReference type="Gene3D" id="2.60.40.2390">
    <property type="match status" value="1"/>
</dbReference>
<dbReference type="OrthoDB" id="8456249at2"/>
<organism evidence="2 3">
    <name type="scientific">Enterovirga rhinocerotis</name>
    <dbReference type="NCBI Taxonomy" id="1339210"/>
    <lineage>
        <taxon>Bacteria</taxon>
        <taxon>Pseudomonadati</taxon>
        <taxon>Pseudomonadota</taxon>
        <taxon>Alphaproteobacteria</taxon>
        <taxon>Hyphomicrobiales</taxon>
        <taxon>Methylobacteriaceae</taxon>
        <taxon>Enterovirga</taxon>
    </lineage>
</organism>
<keyword evidence="3" id="KW-1185">Reference proteome</keyword>
<proteinExistence type="predicted"/>
<protein>
    <submittedName>
        <fullName evidence="2">Uncharacterized protein DUF3859</fullName>
    </submittedName>
</protein>
<reference evidence="2 3" key="1">
    <citation type="submission" date="2019-03" db="EMBL/GenBank/DDBJ databases">
        <title>Genomic Encyclopedia of Type Strains, Phase IV (KMG-IV): sequencing the most valuable type-strain genomes for metagenomic binning, comparative biology and taxonomic classification.</title>
        <authorList>
            <person name="Goeker M."/>
        </authorList>
    </citation>
    <scope>NUCLEOTIDE SEQUENCE [LARGE SCALE GENOMIC DNA]</scope>
    <source>
        <strain evidence="2 3">DSM 25903</strain>
    </source>
</reference>
<feature type="domain" description="DUF3859" evidence="1">
    <location>
        <begin position="73"/>
        <end position="189"/>
    </location>
</feature>
<dbReference type="Pfam" id="PF12975">
    <property type="entry name" value="DUF3859"/>
    <property type="match status" value="1"/>
</dbReference>
<name>A0A4R7BT69_9HYPH</name>
<sequence>MRKIRPSPSAVEVPLPCHRRPRKESPLRRYAIIAAAAIPAIAWAAGAPARAEVTAEIVDWGVVSGERKAPAPETGDRGLSGARPMRNVRYEERTDRIVAKLCRSFGITVTLSAPTPRQMPRRVEVRVAHPTMTRADGAASSEHRFSSHVIDGETHIGFGFDHDYELQPGAWSISVHARGTEIARKAFTVVLPPPGAPRSECGEVS</sequence>
<gene>
    <name evidence="2" type="ORF">EV668_4286</name>
</gene>